<reference evidence="6 7" key="1">
    <citation type="submission" date="2020-12" db="EMBL/GenBank/DDBJ databases">
        <authorList>
            <person name="Ruan W."/>
            <person name="Khan S.A."/>
            <person name="Jeon C.O."/>
        </authorList>
    </citation>
    <scope>NUCLEOTIDE SEQUENCE [LARGE SCALE GENOMIC DNA]</scope>
    <source>
        <strain evidence="6 7">MA-13</strain>
    </source>
</reference>
<dbReference type="EMBL" id="JAERPS020000003">
    <property type="protein sequence ID" value="MBZ9612138.1"/>
    <property type="molecule type" value="Genomic_DNA"/>
</dbReference>
<name>A0ABS7X9B3_9GAMM</name>
<dbReference type="Proteomes" id="UP000663814">
    <property type="component" value="Unassembled WGS sequence"/>
</dbReference>
<comment type="caution">
    <text evidence="6">The sequence shown here is derived from an EMBL/GenBank/DDBJ whole genome shotgun (WGS) entry which is preliminary data.</text>
</comment>
<feature type="coiled-coil region" evidence="5">
    <location>
        <begin position="1732"/>
        <end position="1759"/>
    </location>
</feature>
<keyword evidence="2" id="KW-0963">Cytoplasm</keyword>
<accession>A0ABS7X9B3</accession>
<keyword evidence="5" id="KW-0175">Coiled coil</keyword>
<evidence type="ECO:0000256" key="3">
    <source>
        <dbReference type="ARBA" id="ARBA00023175"/>
    </source>
</evidence>
<evidence type="ECO:0000256" key="4">
    <source>
        <dbReference type="ARBA" id="ARBA00023212"/>
    </source>
</evidence>
<keyword evidence="7" id="KW-1185">Reference proteome</keyword>
<evidence type="ECO:0000256" key="2">
    <source>
        <dbReference type="ARBA" id="ARBA00022490"/>
    </source>
</evidence>
<comment type="subcellular location">
    <subcellularLocation>
        <location evidence="1">Cytoplasm</location>
        <location evidence="1">Cytoskeleton</location>
    </subcellularLocation>
</comment>
<evidence type="ECO:0000256" key="1">
    <source>
        <dbReference type="ARBA" id="ARBA00004245"/>
    </source>
</evidence>
<proteinExistence type="predicted"/>
<sequence>MSDLSLAIKLTTEGGQIVVKELAQIGQSAGDTSDKLNSTNAAGQSAAKGFDSATKSGASLNNQMSSLRGMLGMVAGAFGVFSASSFFKGVIDEAEQLQRNMLRTQAVINATGQAAGFSAEELHKQARELALATLQSTEGVMHAQQVLLSYSSIASDVFSRAIETATDLSTLIGGSLNGSLEMLAKTLDNPIEGINAMRRQGIYFTDAQQNVIKSLIETNRLADAQRLILDELAGQFGGIAKQEALGLSGAYDTLNQAIQESKLAISDQLDTNEKLAVIVNDLATAVFSFNDALKAGELDDYLDTLALATKVTLALLAAKYGAAAASAVWAGAMSVATAASAAFSAQNALTTKSLFSFANAANVAVSAFIGWEIGSYLRNEFAVVEKAGIALAAGIHKVLVWIKGHFESLAESVKYALTHPLDFAKEKFIDYLQWLTGLGSKTLGMLGLDGVFDELNGKLDGYRSTSAVEHKSALEDIKSQTAAELKQIDAIYGEMFTNVAEGSARAAKSVKSIPTKVPAPTLDEPAEEVGDFNKALLALYNTQKLNAEAVDTYGRALTGIDLELFKTQFKEVTDLPENASEAIRLFVKTAEDAAKVTAADEVLKSLQEETALLAERLKVGEKEYEIQKALAALKGTDPAVLEAIEAELRLRQELQSQISISEEISSGAFNKTLDEMTALTSAGESFGDALTQAFGRVAQQIDGMAAAQVNYNQKLDELKKKRKEVEALEEGDPKRAKALIDIKNKEAALTKENFQAQLGQFAALSGAASQMFGEQSKEREALHKLEMAFGVAEIAMSLQKAGANALTAITSAFSAPFPLNFAAGAAMIAIMAGLGVFSGGSSASVPSAADRQAGQGTGTVFGDTDAKSESIANALERIESLELDQYGELREINANIKSLSAGIANLAVSLVGNYGKFNEDNYSGELGTVKRFGNQSAIDFMHLQDQIFGGVIGAVDKLLGGALSDIAGSIIGGISKTTKKLLDSGISFDAQELGEILATGLVEGSYYNVIETTKRKLWGLSKKTKQNTEYTDLDNALEAEFGRIFASIGNSITAAVDMLGLDTTKLLANFVIDLPALSFKDLSGDEIQAELEAIFSAQADLMVQYLVPAIGEYQQMGEGLYETLIRVAQEQAVFNAQMDALGLQLSRFGDIAADTQIAIAQSIIELMGGIEEFRDATAQYFSSFYSEAEQFEYLSSSLAQAMSDLGVSLPATRDGFKALIDGIDLTTEAGQALYAALMALVPGLDEYFKAMERQTEAAEKAAEAERKLAEQRAAYNAGNANELARFDMSPLQLAIDDLNEWYQNAIKEAEELGADTGLLTSIYARRKENLAEKTLQQAIDTANNAMTRLVTDYERASGALQSTLQQQTNAINGMVNSIAGTISSIQQTLPGFDNVAFLRGRVSELAGGVGSGSIDEQLSKAGELQQAIQARYNAELAANRDLQNAAQGRYDALASELSTLQSDFESAGAALRDAFDQVVERIAGAAKSVAQTAAQIRLSMPGADAAGYYSSLVSSLRGQLGGGDIDSQLTLVSELQNAIQARYNAELQQLEQVQQVADEQYQLQLDQYNTALSTYRELAKAAEALRDAAAALQIGDLSPLTTGERLRETQSQLQQAMQNALSGDAGAYGDVQQLGQRYLELARDFNPASYQGAFDYITGLFDQLGGTTFAEPTAPRPHADTTRYEQEQISLAQAALAELAQLQQFTQALESTAANTLHNDLTALESTYNANTTLVNAQMQQLQDELAALEQQQIVLAQAAISELAALQSTVAGLQTLANTEYAAGVEELKAQFAQDSAAITASFETSLAELTDLMPAETDRVVAKLQEQIDALYQMGTDITGAIRETPAQTPDVVVNVPEIVVPPVVFPPELIDPIIKRPPDGIYPDPNPILSDIRNELQQHRQQRDEIAASHRMLYEQQLEQQRQLTLVTERFGREIVDLSNEQLANRRAIA</sequence>
<evidence type="ECO:0000313" key="6">
    <source>
        <dbReference type="EMBL" id="MBZ9612138.1"/>
    </source>
</evidence>
<keyword evidence="4" id="KW-0206">Cytoskeleton</keyword>
<feature type="coiled-coil region" evidence="5">
    <location>
        <begin position="1540"/>
        <end position="1585"/>
    </location>
</feature>
<dbReference type="PANTHER" id="PTHR47970:SF12">
    <property type="entry name" value="KINESIN FAMILY MEMBER 11"/>
    <property type="match status" value="1"/>
</dbReference>
<reference evidence="6 7" key="2">
    <citation type="submission" date="2021-08" db="EMBL/GenBank/DDBJ databases">
        <title>Rheinheimera aquimaris sp. nov., isolated from seawater of the East Sea in Korea.</title>
        <authorList>
            <person name="Kim K.H."/>
            <person name="Wenting R."/>
            <person name="Kim K.R."/>
            <person name="Jeon C.O."/>
        </authorList>
    </citation>
    <scope>NUCLEOTIDE SEQUENCE [LARGE SCALE GENOMIC DNA]</scope>
    <source>
        <strain evidence="6 7">MA-13</strain>
    </source>
</reference>
<dbReference type="PANTHER" id="PTHR47970">
    <property type="entry name" value="KINESIN-LIKE PROTEIN KIF11"/>
    <property type="match status" value="1"/>
</dbReference>
<evidence type="ECO:0000256" key="5">
    <source>
        <dbReference type="SAM" id="Coils"/>
    </source>
</evidence>
<feature type="coiled-coil region" evidence="5">
    <location>
        <begin position="1248"/>
        <end position="1281"/>
    </location>
</feature>
<keyword evidence="3" id="KW-0505">Motor protein</keyword>
<evidence type="ECO:0000313" key="7">
    <source>
        <dbReference type="Proteomes" id="UP000663814"/>
    </source>
</evidence>
<feature type="coiled-coil region" evidence="5">
    <location>
        <begin position="701"/>
        <end position="731"/>
    </location>
</feature>
<protein>
    <submittedName>
        <fullName evidence="6">Phage tail length tape measure family protein</fullName>
    </submittedName>
</protein>
<dbReference type="InterPro" id="IPR047149">
    <property type="entry name" value="KIF11-like"/>
</dbReference>
<dbReference type="RefSeq" id="WP_205310858.1">
    <property type="nucleotide sequence ID" value="NZ_JAERPS020000003.1"/>
</dbReference>
<gene>
    <name evidence="6" type="ORF">I4W93_011090</name>
</gene>
<organism evidence="6 7">
    <name type="scientific">Rheinheimera maricola</name>
    <dbReference type="NCBI Taxonomy" id="2793282"/>
    <lineage>
        <taxon>Bacteria</taxon>
        <taxon>Pseudomonadati</taxon>
        <taxon>Pseudomonadota</taxon>
        <taxon>Gammaproteobacteria</taxon>
        <taxon>Chromatiales</taxon>
        <taxon>Chromatiaceae</taxon>
        <taxon>Rheinheimera</taxon>
    </lineage>
</organism>